<dbReference type="NCBIfam" id="TIGR01352">
    <property type="entry name" value="tonB_Cterm"/>
    <property type="match status" value="1"/>
</dbReference>
<evidence type="ECO:0000259" key="12">
    <source>
        <dbReference type="PROSITE" id="PS52015"/>
    </source>
</evidence>
<evidence type="ECO:0000313" key="14">
    <source>
        <dbReference type="Proteomes" id="UP000076234"/>
    </source>
</evidence>
<gene>
    <name evidence="13" type="ORF">AOA14_07690</name>
</gene>
<evidence type="ECO:0000256" key="4">
    <source>
        <dbReference type="ARBA" id="ARBA00022475"/>
    </source>
</evidence>
<dbReference type="PRINTS" id="PR01374">
    <property type="entry name" value="TONBPROTEIN"/>
</dbReference>
<dbReference type="InterPro" id="IPR037682">
    <property type="entry name" value="TonB_C"/>
</dbReference>
<keyword evidence="8 10" id="KW-1133">Transmembrane helix</keyword>
<evidence type="ECO:0000256" key="3">
    <source>
        <dbReference type="ARBA" id="ARBA00022448"/>
    </source>
</evidence>
<name>A0A142VXG5_9SPHN</name>
<keyword evidence="4 10" id="KW-1003">Cell membrane</keyword>
<evidence type="ECO:0000256" key="1">
    <source>
        <dbReference type="ARBA" id="ARBA00004383"/>
    </source>
</evidence>
<dbReference type="KEGG" id="ster:AOA14_07690"/>
<dbReference type="GO" id="GO:0031992">
    <property type="term" value="F:energy transducer activity"/>
    <property type="evidence" value="ECO:0007669"/>
    <property type="project" value="InterPro"/>
</dbReference>
<dbReference type="Pfam" id="PF03544">
    <property type="entry name" value="TonB_C"/>
    <property type="match status" value="1"/>
</dbReference>
<dbReference type="AlphaFoldDB" id="A0A142VXG5"/>
<dbReference type="GO" id="GO:0055085">
    <property type="term" value="P:transmembrane transport"/>
    <property type="evidence" value="ECO:0007669"/>
    <property type="project" value="InterPro"/>
</dbReference>
<dbReference type="PROSITE" id="PS52015">
    <property type="entry name" value="TONB_CTD"/>
    <property type="match status" value="1"/>
</dbReference>
<evidence type="ECO:0000256" key="7">
    <source>
        <dbReference type="ARBA" id="ARBA00022927"/>
    </source>
</evidence>
<dbReference type="GO" id="GO:0015031">
    <property type="term" value="P:protein transport"/>
    <property type="evidence" value="ECO:0007669"/>
    <property type="project" value="UniProtKB-UniRule"/>
</dbReference>
<keyword evidence="9 10" id="KW-0472">Membrane</keyword>
<dbReference type="GO" id="GO:0098797">
    <property type="term" value="C:plasma membrane protein complex"/>
    <property type="evidence" value="ECO:0007669"/>
    <property type="project" value="TreeGrafter"/>
</dbReference>
<reference evidence="13 14" key="2">
    <citation type="journal article" date="2016" name="Genome Announc.">
        <title>Complete Genome Sequence of Sphingopyxis terrae Strain 203-1 (NBRC 111660), a Polyethylene Glycol Degrader.</title>
        <authorList>
            <person name="Ohtsubo Y."/>
            <person name="Nonoyama S."/>
            <person name="Nagata Y."/>
            <person name="Numata M."/>
            <person name="Tsuchikane K."/>
            <person name="Hosoyama A."/>
            <person name="Yamazoe A."/>
            <person name="Tsuda M."/>
            <person name="Fujita N."/>
            <person name="Kawai F."/>
        </authorList>
    </citation>
    <scope>NUCLEOTIDE SEQUENCE [LARGE SCALE GENOMIC DNA]</scope>
    <source>
        <strain evidence="13 14">203-1</strain>
    </source>
</reference>
<keyword evidence="3 10" id="KW-0813">Transport</keyword>
<dbReference type="PANTHER" id="PTHR33446:SF2">
    <property type="entry name" value="PROTEIN TONB"/>
    <property type="match status" value="1"/>
</dbReference>
<protein>
    <recommendedName>
        <fullName evidence="10">Protein TonB</fullName>
    </recommendedName>
</protein>
<dbReference type="Proteomes" id="UP000076234">
    <property type="component" value="Chromosome"/>
</dbReference>
<evidence type="ECO:0000256" key="8">
    <source>
        <dbReference type="ARBA" id="ARBA00022989"/>
    </source>
</evidence>
<dbReference type="Gene3D" id="3.30.2420.10">
    <property type="entry name" value="TonB"/>
    <property type="match status" value="1"/>
</dbReference>
<feature type="region of interest" description="Disordered" evidence="11">
    <location>
        <begin position="80"/>
        <end position="142"/>
    </location>
</feature>
<evidence type="ECO:0000256" key="5">
    <source>
        <dbReference type="ARBA" id="ARBA00022519"/>
    </source>
</evidence>
<evidence type="ECO:0000313" key="13">
    <source>
        <dbReference type="EMBL" id="AMU94486.1"/>
    </source>
</evidence>
<accession>A0A142VXG5</accession>
<keyword evidence="6 10" id="KW-0812">Transmembrane</keyword>
<keyword evidence="5 10" id="KW-0997">Cell inner membrane</keyword>
<organism evidence="13 14">
    <name type="scientific">Sphingopyxis terrae subsp. terrae NBRC 15098</name>
    <dbReference type="NCBI Taxonomy" id="1219058"/>
    <lineage>
        <taxon>Bacteria</taxon>
        <taxon>Pseudomonadati</taxon>
        <taxon>Pseudomonadota</taxon>
        <taxon>Alphaproteobacteria</taxon>
        <taxon>Sphingomonadales</taxon>
        <taxon>Sphingomonadaceae</taxon>
        <taxon>Sphingopyxis</taxon>
    </lineage>
</organism>
<dbReference type="GO" id="GO:0030288">
    <property type="term" value="C:outer membrane-bounded periplasmic space"/>
    <property type="evidence" value="ECO:0007669"/>
    <property type="project" value="InterPro"/>
</dbReference>
<dbReference type="InterPro" id="IPR006260">
    <property type="entry name" value="TonB/TolA_C"/>
</dbReference>
<evidence type="ECO:0000256" key="10">
    <source>
        <dbReference type="RuleBase" id="RU362123"/>
    </source>
</evidence>
<evidence type="ECO:0000256" key="2">
    <source>
        <dbReference type="ARBA" id="ARBA00006555"/>
    </source>
</evidence>
<comment type="function">
    <text evidence="10">Interacts with outer membrane receptor proteins that carry out high-affinity binding and energy dependent uptake into the periplasmic space of specific substrates. It could act to transduce energy from the cytoplasmic membrane to specific energy-requiring processes in the outer membrane, resulting in the release into the periplasm of ligands bound by these outer membrane proteins.</text>
</comment>
<dbReference type="RefSeq" id="WP_062901364.1">
    <property type="nucleotide sequence ID" value="NZ_CP013342.1"/>
</dbReference>
<dbReference type="PANTHER" id="PTHR33446">
    <property type="entry name" value="PROTEIN TONB-RELATED"/>
    <property type="match status" value="1"/>
</dbReference>
<feature type="compositionally biased region" description="Basic and acidic residues" evidence="11">
    <location>
        <begin position="80"/>
        <end position="93"/>
    </location>
</feature>
<comment type="similarity">
    <text evidence="2 10">Belongs to the TonB family.</text>
</comment>
<dbReference type="InterPro" id="IPR003538">
    <property type="entry name" value="TonB"/>
</dbReference>
<comment type="subcellular location">
    <subcellularLocation>
        <location evidence="1 10">Cell inner membrane</location>
        <topology evidence="1 10">Single-pass membrane protein</topology>
        <orientation evidence="1 10">Periplasmic side</orientation>
    </subcellularLocation>
</comment>
<keyword evidence="7 10" id="KW-0653">Protein transport</keyword>
<keyword evidence="10" id="KW-0735">Signal-anchor</keyword>
<evidence type="ECO:0000256" key="6">
    <source>
        <dbReference type="ARBA" id="ARBA00022692"/>
    </source>
</evidence>
<evidence type="ECO:0000256" key="9">
    <source>
        <dbReference type="ARBA" id="ARBA00023136"/>
    </source>
</evidence>
<evidence type="ECO:0000256" key="11">
    <source>
        <dbReference type="SAM" id="MobiDB-lite"/>
    </source>
</evidence>
<feature type="domain" description="TonB C-terminal" evidence="12">
    <location>
        <begin position="150"/>
        <end position="242"/>
    </location>
</feature>
<proteinExistence type="inferred from homology"/>
<dbReference type="SUPFAM" id="SSF74653">
    <property type="entry name" value="TolA/TonB C-terminal domain"/>
    <property type="match status" value="1"/>
</dbReference>
<sequence>MTLIPLISAIVSAPEATTAVAGTAPPRRNSYDPGASHRPVALAFAVGLPVALVVAVALSPIIIERAPVLAPLTGTLIEIEKPKPPETKPEAKPSPRSNTPTEAVRPLVDTFPPADRGVEVKPVIPDPLPYDPGPTTVRPADPPKPPPLVLAELDQRFAGSFQPDYPASEQRREIEGSAKVRVLIGTDGRVKAVELISSDSPGFFTETKRRALAKWRFKPATRGGVAEESWKVMVVHFQIRNG</sequence>
<dbReference type="STRING" id="1219058.AOA14_07690"/>
<reference evidence="14" key="1">
    <citation type="submission" date="2015-11" db="EMBL/GenBank/DDBJ databases">
        <title>Complete genome sequence of a polyethylene glycol-degrading strain Sphingopyxis terrae strain 203-1 (NBRC 15098).</title>
        <authorList>
            <person name="Yoshiyuki O."/>
            <person name="Shouta N."/>
            <person name="Nagata Y."/>
            <person name="Numata M."/>
            <person name="Tsuchikane K."/>
            <person name="Hosoyama A."/>
            <person name="Yamazoe A."/>
            <person name="Tsuda M."/>
            <person name="Fujita N."/>
            <person name="Kawai F."/>
        </authorList>
    </citation>
    <scope>NUCLEOTIDE SEQUENCE [LARGE SCALE GENOMIC DNA]</scope>
    <source>
        <strain evidence="14">203-1</strain>
    </source>
</reference>
<dbReference type="InterPro" id="IPR051045">
    <property type="entry name" value="TonB-dependent_transducer"/>
</dbReference>
<dbReference type="GO" id="GO:0015891">
    <property type="term" value="P:siderophore transport"/>
    <property type="evidence" value="ECO:0007669"/>
    <property type="project" value="InterPro"/>
</dbReference>
<dbReference type="EMBL" id="CP013342">
    <property type="protein sequence ID" value="AMU94486.1"/>
    <property type="molecule type" value="Genomic_DNA"/>
</dbReference>
<feature type="transmembrane region" description="Helical" evidence="10">
    <location>
        <begin position="40"/>
        <end position="63"/>
    </location>
</feature>